<comment type="caution">
    <text evidence="6">The sequence shown here is derived from an EMBL/GenBank/DDBJ whole genome shotgun (WGS) entry which is preliminary data.</text>
</comment>
<keyword evidence="2 4" id="KW-0812">Transmembrane</keyword>
<dbReference type="SUPFAM" id="SSF81464">
    <property type="entry name" value="Cytochrome c oxidase subunit II-like, transmembrane region"/>
    <property type="match status" value="1"/>
</dbReference>
<evidence type="ECO:0000256" key="3">
    <source>
        <dbReference type="ARBA" id="ARBA00023136"/>
    </source>
</evidence>
<comment type="subcellular location">
    <subcellularLocation>
        <location evidence="1">Membrane</location>
        <topology evidence="1">Multi-pass membrane protein</topology>
    </subcellularLocation>
</comment>
<dbReference type="InterPro" id="IPR036257">
    <property type="entry name" value="Cyt_c_oxidase_su2_TM_sf"/>
</dbReference>
<evidence type="ECO:0000313" key="6">
    <source>
        <dbReference type="EMBL" id="MBD2593557.1"/>
    </source>
</evidence>
<evidence type="ECO:0000259" key="5">
    <source>
        <dbReference type="Pfam" id="PF02790"/>
    </source>
</evidence>
<evidence type="ECO:0000256" key="2">
    <source>
        <dbReference type="ARBA" id="ARBA00022692"/>
    </source>
</evidence>
<feature type="domain" description="Cytochrome oxidase subunit II transmembrane region profile" evidence="5">
    <location>
        <begin position="32"/>
        <end position="112"/>
    </location>
</feature>
<protein>
    <recommendedName>
        <fullName evidence="5">Cytochrome oxidase subunit II transmembrane region profile domain-containing protein</fullName>
    </recommendedName>
</protein>
<gene>
    <name evidence="6" type="ORF">H6G74_04335</name>
</gene>
<keyword evidence="7" id="KW-1185">Reference proteome</keyword>
<dbReference type="Pfam" id="PF02790">
    <property type="entry name" value="COX2_TM"/>
    <property type="match status" value="1"/>
</dbReference>
<proteinExistence type="predicted"/>
<keyword evidence="4" id="KW-1133">Transmembrane helix</keyword>
<name>A0ABR8FQ74_9NOSO</name>
<organism evidence="6 7">
    <name type="scientific">Nostoc spongiaeforme FACHB-130</name>
    <dbReference type="NCBI Taxonomy" id="1357510"/>
    <lineage>
        <taxon>Bacteria</taxon>
        <taxon>Bacillati</taxon>
        <taxon>Cyanobacteriota</taxon>
        <taxon>Cyanophyceae</taxon>
        <taxon>Nostocales</taxon>
        <taxon>Nostocaceae</taxon>
        <taxon>Nostoc</taxon>
    </lineage>
</organism>
<dbReference type="Gene3D" id="1.10.287.90">
    <property type="match status" value="1"/>
</dbReference>
<dbReference type="InterPro" id="IPR011759">
    <property type="entry name" value="Cyt_c_oxidase_su2_TM_dom"/>
</dbReference>
<dbReference type="EMBL" id="JACJTB010000003">
    <property type="protein sequence ID" value="MBD2593557.1"/>
    <property type="molecule type" value="Genomic_DNA"/>
</dbReference>
<reference evidence="6 7" key="1">
    <citation type="journal article" date="2020" name="ISME J.">
        <title>Comparative genomics reveals insights into cyanobacterial evolution and habitat adaptation.</title>
        <authorList>
            <person name="Chen M.Y."/>
            <person name="Teng W.K."/>
            <person name="Zhao L."/>
            <person name="Hu C.X."/>
            <person name="Zhou Y.K."/>
            <person name="Han B.P."/>
            <person name="Song L.R."/>
            <person name="Shu W.S."/>
        </authorList>
    </citation>
    <scope>NUCLEOTIDE SEQUENCE [LARGE SCALE GENOMIC DNA]</scope>
    <source>
        <strain evidence="6 7">FACHB-130</strain>
    </source>
</reference>
<evidence type="ECO:0000313" key="7">
    <source>
        <dbReference type="Proteomes" id="UP000603457"/>
    </source>
</evidence>
<evidence type="ECO:0000256" key="4">
    <source>
        <dbReference type="SAM" id="Phobius"/>
    </source>
</evidence>
<feature type="transmembrane region" description="Helical" evidence="4">
    <location>
        <begin position="88"/>
        <end position="110"/>
    </location>
</feature>
<accession>A0ABR8FQ74</accession>
<sequence>MNIRNILSLSAIALTSTVVSLGIGRIAYYWLPTQATAESRLIDDVISFLISIGSFIFLGVIGVLIYSLVLHRADNFDITDGSPIDGNITLEIIWTAIPIFLVFWIAGYSYQIYEGMGIQGKETFTQSHILTDEQVTENTTQNQDAATNKHDV</sequence>
<evidence type="ECO:0000256" key="1">
    <source>
        <dbReference type="ARBA" id="ARBA00004141"/>
    </source>
</evidence>
<feature type="transmembrane region" description="Helical" evidence="4">
    <location>
        <begin position="6"/>
        <end position="24"/>
    </location>
</feature>
<keyword evidence="3 4" id="KW-0472">Membrane</keyword>
<feature type="transmembrane region" description="Helical" evidence="4">
    <location>
        <begin position="45"/>
        <end position="68"/>
    </location>
</feature>
<dbReference type="Proteomes" id="UP000603457">
    <property type="component" value="Unassembled WGS sequence"/>
</dbReference>